<keyword evidence="2" id="KW-1185">Reference proteome</keyword>
<dbReference type="RefSeq" id="WP_092383217.1">
    <property type="nucleotide sequence ID" value="NZ_LT629787.1"/>
</dbReference>
<dbReference type="Proteomes" id="UP000243924">
    <property type="component" value="Chromosome I"/>
</dbReference>
<sequence>MGFNNKVVWSEGMFLRPQHFQQQERYIEYCLHERNLASEPYYWGFKNLELDTAALAIGKIRLLQAEGILPDGTPFSFPDMCDGPEPKGFVEGAVGEIIYLALPLKRPGVEETIFEEKSGSLARYIVSDDDVNDCNSIGGDPAELQTGIPRFRLLMGKELTDAWTALAVAKVIECKNNRQLVLEKDFVPPLLRSGCNHVFHAWIVESLGLVYQRADVLAERLNQPGRGGVSQVSEFLMLQMLNRYQPVLWHAAECSKQHPESLYKLMIQIVGELAAFSKSPRRPAEMPKYNHDNLRDCFEPLMLVMRESLSQVLEQTAIQIDLQEKNYGIYVGHVGDKTLLKSANFIIAAHASITGEMLRTQFLSQVKIGPTSKIRDLVNLHLPGVKIKPLPIAPREIPYHSGYNYFEMECNGELWGDIQNSGAFALHVAGEFPNLELECWAIRK</sequence>
<dbReference type="PANTHER" id="PTHR35566">
    <property type="entry name" value="BLR3599 PROTEIN"/>
    <property type="match status" value="1"/>
</dbReference>
<reference evidence="2" key="1">
    <citation type="submission" date="2016-10" db="EMBL/GenBank/DDBJ databases">
        <authorList>
            <person name="Varghese N."/>
            <person name="Submissions S."/>
        </authorList>
    </citation>
    <scope>NUCLEOTIDE SEQUENCE [LARGE SCALE GENOMIC DNA]</scope>
    <source>
        <strain evidence="2">CECT 8338</strain>
    </source>
</reference>
<dbReference type="Pfam" id="PF05936">
    <property type="entry name" value="T6SS_VasE"/>
    <property type="match status" value="1"/>
</dbReference>
<dbReference type="OrthoDB" id="9775333at2"/>
<dbReference type="PANTHER" id="PTHR35566:SF1">
    <property type="entry name" value="TYPE VI SECRETION SYSTEM BASEPLATE COMPONENT TSSK1"/>
    <property type="match status" value="1"/>
</dbReference>
<evidence type="ECO:0000313" key="1">
    <source>
        <dbReference type="EMBL" id="SDT88492.1"/>
    </source>
</evidence>
<dbReference type="STRING" id="1434072.SAMN05216210_0173"/>
<name>A0A1H2E024_9GAMM</name>
<proteinExistence type="predicted"/>
<organism evidence="1 2">
    <name type="scientific">Halopseudomonas salegens</name>
    <dbReference type="NCBI Taxonomy" id="1434072"/>
    <lineage>
        <taxon>Bacteria</taxon>
        <taxon>Pseudomonadati</taxon>
        <taxon>Pseudomonadota</taxon>
        <taxon>Gammaproteobacteria</taxon>
        <taxon>Pseudomonadales</taxon>
        <taxon>Pseudomonadaceae</taxon>
        <taxon>Halopseudomonas</taxon>
    </lineage>
</organism>
<evidence type="ECO:0000313" key="2">
    <source>
        <dbReference type="Proteomes" id="UP000243924"/>
    </source>
</evidence>
<gene>
    <name evidence="1" type="ORF">SAMN05216210_0173</name>
</gene>
<accession>A0A1H2E024</accession>
<dbReference type="EMBL" id="LT629787">
    <property type="protein sequence ID" value="SDT88492.1"/>
    <property type="molecule type" value="Genomic_DNA"/>
</dbReference>
<dbReference type="InterPro" id="IPR010263">
    <property type="entry name" value="T6SS_TssK"/>
</dbReference>
<dbReference type="NCBIfam" id="TIGR03353">
    <property type="entry name" value="VI_chp_4"/>
    <property type="match status" value="1"/>
</dbReference>
<dbReference type="AlphaFoldDB" id="A0A1H2E024"/>
<protein>
    <submittedName>
        <fullName evidence="1">Type VI secretion system protein ImpJ</fullName>
    </submittedName>
</protein>